<dbReference type="AlphaFoldDB" id="A0A6V7H091"/>
<evidence type="ECO:0000313" key="1">
    <source>
        <dbReference type="EMBL" id="CAD1472666.1"/>
    </source>
</evidence>
<dbReference type="Proteomes" id="UP000752696">
    <property type="component" value="Unassembled WGS sequence"/>
</dbReference>
<comment type="caution">
    <text evidence="1">The sequence shown here is derived from an EMBL/GenBank/DDBJ whole genome shotgun (WGS) entry which is preliminary data.</text>
</comment>
<keyword evidence="2" id="KW-1185">Reference proteome</keyword>
<name>A0A6V7H091_9HYME</name>
<organism evidence="1 2">
    <name type="scientific">Heterotrigona itama</name>
    <dbReference type="NCBI Taxonomy" id="395501"/>
    <lineage>
        <taxon>Eukaryota</taxon>
        <taxon>Metazoa</taxon>
        <taxon>Ecdysozoa</taxon>
        <taxon>Arthropoda</taxon>
        <taxon>Hexapoda</taxon>
        <taxon>Insecta</taxon>
        <taxon>Pterygota</taxon>
        <taxon>Neoptera</taxon>
        <taxon>Endopterygota</taxon>
        <taxon>Hymenoptera</taxon>
        <taxon>Apocrita</taxon>
        <taxon>Aculeata</taxon>
        <taxon>Apoidea</taxon>
        <taxon>Anthophila</taxon>
        <taxon>Apidae</taxon>
        <taxon>Heterotrigona</taxon>
    </lineage>
</organism>
<sequence>MRLEQYGKIEEICPTSGERLLCLRTQESNKKLTFHWILSHNPLPHYRYTRNNHPHRVLPKKKLVEQLRVDFKTLVQPQRRAANLQIKDRLDRNFHLALKITIASNEDYTSNNSFDDSILPSISPKDIDYCLIVRKVHRVIITFSVRRQIASDSENEHIFAAQIISEQRSHRLDKWFETDPTELKRFFRLIIWH</sequence>
<evidence type="ECO:0000313" key="2">
    <source>
        <dbReference type="Proteomes" id="UP000752696"/>
    </source>
</evidence>
<dbReference type="EMBL" id="CAJDYZ010005648">
    <property type="protein sequence ID" value="CAD1472666.1"/>
    <property type="molecule type" value="Genomic_DNA"/>
</dbReference>
<accession>A0A6V7H091</accession>
<gene>
    <name evidence="1" type="ORF">MHI_LOCUS312444</name>
</gene>
<reference evidence="1" key="1">
    <citation type="submission" date="2020-07" db="EMBL/GenBank/DDBJ databases">
        <authorList>
            <person name="Nazaruddin N."/>
        </authorList>
    </citation>
    <scope>NUCLEOTIDE SEQUENCE</scope>
</reference>
<proteinExistence type="predicted"/>
<protein>
    <submittedName>
        <fullName evidence="1">Uncharacterized protein</fullName>
    </submittedName>
</protein>